<dbReference type="InterPro" id="IPR036118">
    <property type="entry name" value="UreE_N_sf"/>
</dbReference>
<evidence type="ECO:0000313" key="2">
    <source>
        <dbReference type="EMBL" id="PZO17674.1"/>
    </source>
</evidence>
<evidence type="ECO:0000313" key="3">
    <source>
        <dbReference type="Proteomes" id="UP000249354"/>
    </source>
</evidence>
<dbReference type="GO" id="GO:0016151">
    <property type="term" value="F:nickel cation binding"/>
    <property type="evidence" value="ECO:0007669"/>
    <property type="project" value="InterPro"/>
</dbReference>
<dbReference type="InterPro" id="IPR007864">
    <property type="entry name" value="UreE_C_dom"/>
</dbReference>
<organism evidence="2 3">
    <name type="scientific">Leptolyngbya foveolarum</name>
    <dbReference type="NCBI Taxonomy" id="47253"/>
    <lineage>
        <taxon>Bacteria</taxon>
        <taxon>Bacillati</taxon>
        <taxon>Cyanobacteriota</taxon>
        <taxon>Cyanophyceae</taxon>
        <taxon>Leptolyngbyales</taxon>
        <taxon>Leptolyngbyaceae</taxon>
        <taxon>Leptolyngbya group</taxon>
        <taxon>Leptolyngbya</taxon>
    </lineage>
</organism>
<protein>
    <submittedName>
        <fullName evidence="2">Urease accessory protein UreE</fullName>
    </submittedName>
</protein>
<reference evidence="2 3" key="2">
    <citation type="submission" date="2018-06" db="EMBL/GenBank/DDBJ databases">
        <title>Metagenomic assembly of (sub)arctic Cyanobacteria and their associated microbiome from non-axenic cultures.</title>
        <authorList>
            <person name="Baurain D."/>
        </authorList>
    </citation>
    <scope>NUCLEOTIDE SEQUENCE [LARGE SCALE GENOMIC DNA]</scope>
    <source>
        <strain evidence="2">ULC129bin1</strain>
    </source>
</reference>
<dbReference type="SUPFAM" id="SSF69737">
    <property type="entry name" value="Urease metallochaperone UreE, C-terminal domain"/>
    <property type="match status" value="1"/>
</dbReference>
<dbReference type="AlphaFoldDB" id="A0A2W4UBY0"/>
<dbReference type="Pfam" id="PF05194">
    <property type="entry name" value="UreE_C"/>
    <property type="match status" value="1"/>
</dbReference>
<comment type="caution">
    <text evidence="2">The sequence shown here is derived from an EMBL/GenBank/DDBJ whole genome shotgun (WGS) entry which is preliminary data.</text>
</comment>
<sequence length="179" mass="19823">MTQETLLAETYLGNIGESDELAQRVSKSQKDSLCLAVTIGRSDRAKGRILTQTTSGQKVGIVKGRDWLLRDGDVLAIKENRLVLVSIQSQIVIALKIDQHEHNDPTALIRLGHVLGNRHWPVIIQAQTLYIELVAEAALIESTLKETAARLNIKGLQIEQVQKSAQDALDFHTDSAHHH</sequence>
<name>A0A2W4UBY0_9CYAN</name>
<accession>A0A2W4UBY0</accession>
<gene>
    <name evidence="2" type="ORF">DCF25_10770</name>
</gene>
<reference evidence="3" key="1">
    <citation type="submission" date="2018-04" db="EMBL/GenBank/DDBJ databases">
        <authorList>
            <person name="Cornet L."/>
        </authorList>
    </citation>
    <scope>NUCLEOTIDE SEQUENCE [LARGE SCALE GENOMIC DNA]</scope>
</reference>
<dbReference type="Gene3D" id="2.60.260.20">
    <property type="entry name" value="Urease metallochaperone UreE, N-terminal domain"/>
    <property type="match status" value="1"/>
</dbReference>
<feature type="domain" description="Urease accessory protein UreE C-terminal" evidence="1">
    <location>
        <begin position="102"/>
        <end position="178"/>
    </location>
</feature>
<dbReference type="GO" id="GO:0065003">
    <property type="term" value="P:protein-containing complex assembly"/>
    <property type="evidence" value="ECO:0007669"/>
    <property type="project" value="InterPro"/>
</dbReference>
<dbReference type="Proteomes" id="UP000249354">
    <property type="component" value="Unassembled WGS sequence"/>
</dbReference>
<proteinExistence type="predicted"/>
<dbReference type="SUPFAM" id="SSF69287">
    <property type="entry name" value="Urease metallochaperone UreE, N-terminal domain"/>
    <property type="match status" value="1"/>
</dbReference>
<evidence type="ECO:0000259" key="1">
    <source>
        <dbReference type="Pfam" id="PF05194"/>
    </source>
</evidence>
<dbReference type="EMBL" id="QBMC01000064">
    <property type="protein sequence ID" value="PZO17674.1"/>
    <property type="molecule type" value="Genomic_DNA"/>
</dbReference>
<dbReference type="GO" id="GO:0019627">
    <property type="term" value="P:urea metabolic process"/>
    <property type="evidence" value="ECO:0007669"/>
    <property type="project" value="InterPro"/>
</dbReference>